<keyword evidence="10" id="KW-1185">Reference proteome</keyword>
<dbReference type="InterPro" id="IPR036179">
    <property type="entry name" value="Ig-like_dom_sf"/>
</dbReference>
<dbReference type="GO" id="GO:0002376">
    <property type="term" value="P:immune system process"/>
    <property type="evidence" value="ECO:0007669"/>
    <property type="project" value="UniProtKB-KW"/>
</dbReference>
<dbReference type="PANTHER" id="PTHR19433:SF111">
    <property type="entry name" value="T CELL RECEPTOR ALPHA VARIABLE 4"/>
    <property type="match status" value="1"/>
</dbReference>
<keyword evidence="7" id="KW-0325">Glycoprotein</keyword>
<feature type="domain" description="Ig-like" evidence="8">
    <location>
        <begin position="37"/>
        <end position="125"/>
    </location>
</feature>
<dbReference type="InterPro" id="IPR052051">
    <property type="entry name" value="TCR_complex_component"/>
</dbReference>
<dbReference type="STRING" id="28743.ENSCVAP00000023673"/>
<dbReference type="InterPro" id="IPR003599">
    <property type="entry name" value="Ig_sub"/>
</dbReference>
<keyword evidence="4" id="KW-0391">Immunity</keyword>
<protein>
    <recommendedName>
        <fullName evidence="8">Ig-like domain-containing protein</fullName>
    </recommendedName>
</protein>
<comment type="subcellular location">
    <subcellularLocation>
        <location evidence="1">Cell membrane</location>
    </subcellularLocation>
</comment>
<dbReference type="PROSITE" id="PS50835">
    <property type="entry name" value="IG_LIKE"/>
    <property type="match status" value="2"/>
</dbReference>
<dbReference type="InterPro" id="IPR007110">
    <property type="entry name" value="Ig-like_dom"/>
</dbReference>
<evidence type="ECO:0000256" key="5">
    <source>
        <dbReference type="ARBA" id="ARBA00023136"/>
    </source>
</evidence>
<dbReference type="CDD" id="cd00099">
    <property type="entry name" value="IgV"/>
    <property type="match status" value="1"/>
</dbReference>
<dbReference type="SMART" id="SM00408">
    <property type="entry name" value="IGc2"/>
    <property type="match status" value="1"/>
</dbReference>
<dbReference type="GO" id="GO:0009617">
    <property type="term" value="P:response to bacterium"/>
    <property type="evidence" value="ECO:0007669"/>
    <property type="project" value="TreeGrafter"/>
</dbReference>
<organism evidence="9 10">
    <name type="scientific">Cyprinodon variegatus</name>
    <name type="common">Sheepshead minnow</name>
    <dbReference type="NCBI Taxonomy" id="28743"/>
    <lineage>
        <taxon>Eukaryota</taxon>
        <taxon>Metazoa</taxon>
        <taxon>Chordata</taxon>
        <taxon>Craniata</taxon>
        <taxon>Vertebrata</taxon>
        <taxon>Euteleostomi</taxon>
        <taxon>Actinopterygii</taxon>
        <taxon>Neopterygii</taxon>
        <taxon>Teleostei</taxon>
        <taxon>Neoteleostei</taxon>
        <taxon>Acanthomorphata</taxon>
        <taxon>Ovalentaria</taxon>
        <taxon>Atherinomorphae</taxon>
        <taxon>Cyprinodontiformes</taxon>
        <taxon>Cyprinodontidae</taxon>
        <taxon>Cyprinodon</taxon>
    </lineage>
</organism>
<dbReference type="AlphaFoldDB" id="A0A3Q2DUZ4"/>
<evidence type="ECO:0000256" key="6">
    <source>
        <dbReference type="ARBA" id="ARBA00023157"/>
    </source>
</evidence>
<dbReference type="SMART" id="SM00409">
    <property type="entry name" value="IG"/>
    <property type="match status" value="2"/>
</dbReference>
<evidence type="ECO:0000256" key="1">
    <source>
        <dbReference type="ARBA" id="ARBA00004236"/>
    </source>
</evidence>
<dbReference type="Gene3D" id="2.60.40.10">
    <property type="entry name" value="Immunoglobulins"/>
    <property type="match status" value="2"/>
</dbReference>
<keyword evidence="6" id="KW-1015">Disulfide bond</keyword>
<accession>A0A3Q2DUZ4</accession>
<feature type="domain" description="Ig-like" evidence="8">
    <location>
        <begin position="150"/>
        <end position="240"/>
    </location>
</feature>
<keyword evidence="5" id="KW-0472">Membrane</keyword>
<name>A0A3Q2DUZ4_CYPVA</name>
<evidence type="ECO:0000313" key="9">
    <source>
        <dbReference type="Ensembl" id="ENSCVAP00000023673.1"/>
    </source>
</evidence>
<evidence type="ECO:0000259" key="8">
    <source>
        <dbReference type="PROSITE" id="PS50835"/>
    </source>
</evidence>
<evidence type="ECO:0000256" key="3">
    <source>
        <dbReference type="ARBA" id="ARBA00022729"/>
    </source>
</evidence>
<dbReference type="SMART" id="SM00406">
    <property type="entry name" value="IGv"/>
    <property type="match status" value="1"/>
</dbReference>
<evidence type="ECO:0000256" key="2">
    <source>
        <dbReference type="ARBA" id="ARBA00022475"/>
    </source>
</evidence>
<dbReference type="SUPFAM" id="SSF48726">
    <property type="entry name" value="Immunoglobulin"/>
    <property type="match status" value="2"/>
</dbReference>
<evidence type="ECO:0000313" key="10">
    <source>
        <dbReference type="Proteomes" id="UP000265020"/>
    </source>
</evidence>
<reference evidence="9" key="2">
    <citation type="submission" date="2025-09" db="UniProtKB">
        <authorList>
            <consortium name="Ensembl"/>
        </authorList>
    </citation>
    <scope>IDENTIFICATION</scope>
</reference>
<dbReference type="Proteomes" id="UP000265020">
    <property type="component" value="Unassembled WGS sequence"/>
</dbReference>
<reference evidence="9" key="1">
    <citation type="submission" date="2025-08" db="UniProtKB">
        <authorList>
            <consortium name="Ensembl"/>
        </authorList>
    </citation>
    <scope>IDENTIFICATION</scope>
</reference>
<evidence type="ECO:0000256" key="7">
    <source>
        <dbReference type="ARBA" id="ARBA00023180"/>
    </source>
</evidence>
<keyword evidence="3" id="KW-0732">Signal</keyword>
<keyword evidence="2" id="KW-1003">Cell membrane</keyword>
<evidence type="ECO:0000256" key="4">
    <source>
        <dbReference type="ARBA" id="ARBA00022859"/>
    </source>
</evidence>
<sequence length="315" mass="35159">MGKNKCSDFLPNIYPTCVWLWRIVLPVSDLTQANEVPHQVPLKVVEVGENVTLHCPVSTKEGKFFYWYKQTPGYMLQTVAAAALSDPKLSEQFDNSRFSLTKGDSQFSLTIRNISKKDEATYLCQNGTAYFQTFSTGMYLAVNGEFSYNILVKQTPESTSVQEGDTVNLHCSLLTKTSVNSLQCPSKYNVYWFKAGSGESYPSLIYTPKNSSDVQQRSCVYKLSKTIQSSSDTGIHYCAVITCGKILFGEGTNVQTSMYNELCVIKNSKKKIHCTIQSGMDAVSLNQTRRCPKGLPIINVAHLIFRTAPRQPVVK</sequence>
<dbReference type="PANTHER" id="PTHR19433">
    <property type="entry name" value="T-CELL RECEPTOR ALPHA CHAIN V REGION-RELATED"/>
    <property type="match status" value="1"/>
</dbReference>
<dbReference type="Ensembl" id="ENSCVAT00000006141.1">
    <property type="protein sequence ID" value="ENSCVAP00000023673.1"/>
    <property type="gene ID" value="ENSCVAG00000007267.1"/>
</dbReference>
<dbReference type="InterPro" id="IPR013783">
    <property type="entry name" value="Ig-like_fold"/>
</dbReference>
<dbReference type="InterPro" id="IPR003598">
    <property type="entry name" value="Ig_sub2"/>
</dbReference>
<dbReference type="GeneTree" id="ENSGT01030000234530"/>
<dbReference type="GO" id="GO:0005886">
    <property type="term" value="C:plasma membrane"/>
    <property type="evidence" value="ECO:0007669"/>
    <property type="project" value="UniProtKB-SubCell"/>
</dbReference>
<proteinExistence type="predicted"/>
<dbReference type="InterPro" id="IPR013106">
    <property type="entry name" value="Ig_V-set"/>
</dbReference>
<dbReference type="Pfam" id="PF07686">
    <property type="entry name" value="V-set"/>
    <property type="match status" value="1"/>
</dbReference>